<dbReference type="Proteomes" id="UP000186917">
    <property type="component" value="Unassembled WGS sequence"/>
</dbReference>
<sequence>MRVPANILLAFACLFTAVSCNNTTKTGEKKDTVNKVVSPFTGKILDGLFADTLPCADCEGIITVLDLNADSTFTLEQEYLGTKEGGHISYQLGKWSAVDSILTLNEITEGNRQYKIVGTNELQTLDNEGVIITGTKVNYTLHRQTGKFAPKKAIQVRGMLAYSDTSRIKICGWGKEYAVTYTPEAATAIKTAAAKIKSKPGERVLTEAEGKFVTQLGVSSSTPKESFVIEKFVKFLPGEKCRY</sequence>
<feature type="signal peptide" evidence="1">
    <location>
        <begin position="1"/>
        <end position="20"/>
    </location>
</feature>
<dbReference type="InterPro" id="IPR007298">
    <property type="entry name" value="Cu-R_lipoprotein_NlpE"/>
</dbReference>
<dbReference type="AlphaFoldDB" id="A0A173MPL7"/>
<dbReference type="Gene3D" id="2.40.128.640">
    <property type="match status" value="1"/>
</dbReference>
<evidence type="ECO:0000313" key="4">
    <source>
        <dbReference type="Proteomes" id="UP000186917"/>
    </source>
</evidence>
<dbReference type="PROSITE" id="PS51257">
    <property type="entry name" value="PROKAR_LIPOPROTEIN"/>
    <property type="match status" value="1"/>
</dbReference>
<name>A0A173MPL7_9BACT</name>
<organism evidence="3 4">
    <name type="scientific">Filimonas lacunae</name>
    <dbReference type="NCBI Taxonomy" id="477680"/>
    <lineage>
        <taxon>Bacteria</taxon>
        <taxon>Pseudomonadati</taxon>
        <taxon>Bacteroidota</taxon>
        <taxon>Chitinophagia</taxon>
        <taxon>Chitinophagales</taxon>
        <taxon>Chitinophagaceae</taxon>
        <taxon>Filimonas</taxon>
    </lineage>
</organism>
<dbReference type="InterPro" id="IPR038139">
    <property type="entry name" value="NlpE_C_sf"/>
</dbReference>
<dbReference type="Pfam" id="PF17185">
    <property type="entry name" value="NlpE_C"/>
    <property type="match status" value="1"/>
</dbReference>
<dbReference type="InterPro" id="IPR033450">
    <property type="entry name" value="NlpE_C"/>
</dbReference>
<dbReference type="Pfam" id="PF04170">
    <property type="entry name" value="NlpE"/>
    <property type="match status" value="1"/>
</dbReference>
<dbReference type="KEGG" id="fln:FLA_5643"/>
<protein>
    <submittedName>
        <fullName evidence="3">NlpE-like protein with OB domain</fullName>
    </submittedName>
</protein>
<dbReference type="Gene3D" id="2.40.50.540">
    <property type="match status" value="1"/>
</dbReference>
<gene>
    <name evidence="3" type="ORF">SAMN05421788_1011028</name>
</gene>
<keyword evidence="4" id="KW-1185">Reference proteome</keyword>
<reference evidence="4" key="1">
    <citation type="submission" date="2017-01" db="EMBL/GenBank/DDBJ databases">
        <authorList>
            <person name="Varghese N."/>
            <person name="Submissions S."/>
        </authorList>
    </citation>
    <scope>NUCLEOTIDE SEQUENCE [LARGE SCALE GENOMIC DNA]</scope>
    <source>
        <strain evidence="4">DSM 21054</strain>
    </source>
</reference>
<evidence type="ECO:0000259" key="2">
    <source>
        <dbReference type="Pfam" id="PF17185"/>
    </source>
</evidence>
<dbReference type="EMBL" id="FTOR01000001">
    <property type="protein sequence ID" value="SIS75649.1"/>
    <property type="molecule type" value="Genomic_DNA"/>
</dbReference>
<feature type="domain" description="NlpE C-terminal OB" evidence="2">
    <location>
        <begin position="152"/>
        <end position="242"/>
    </location>
</feature>
<evidence type="ECO:0000256" key="1">
    <source>
        <dbReference type="SAM" id="SignalP"/>
    </source>
</evidence>
<evidence type="ECO:0000313" key="3">
    <source>
        <dbReference type="EMBL" id="SIS75649.1"/>
    </source>
</evidence>
<accession>A0A173MPL7</accession>
<dbReference type="RefSeq" id="WP_076376285.1">
    <property type="nucleotide sequence ID" value="NZ_AP017422.1"/>
</dbReference>
<keyword evidence="1" id="KW-0732">Signal</keyword>
<feature type="chain" id="PRO_5030023251" evidence="1">
    <location>
        <begin position="21"/>
        <end position="243"/>
    </location>
</feature>
<dbReference type="OrthoDB" id="5348860at2"/>
<proteinExistence type="predicted"/>